<reference evidence="2 3" key="1">
    <citation type="submission" date="2019-09" db="EMBL/GenBank/DDBJ databases">
        <title>Actinomadura physcomitrii sp. nov., a novel actinomycete isolated from moss [Physcomitrium sphaericum (Ludw) Fuernr].</title>
        <authorList>
            <person name="Zhuang X."/>
            <person name="Liu C."/>
        </authorList>
    </citation>
    <scope>NUCLEOTIDE SEQUENCE [LARGE SCALE GENOMIC DNA]</scope>
    <source>
        <strain evidence="2 3">HMC1</strain>
    </source>
</reference>
<dbReference type="EMBL" id="WBMT01000002">
    <property type="protein sequence ID" value="KAB2351451.1"/>
    <property type="molecule type" value="Genomic_DNA"/>
</dbReference>
<dbReference type="Pfam" id="PF00561">
    <property type="entry name" value="Abhydrolase_1"/>
    <property type="match status" value="1"/>
</dbReference>
<dbReference type="GO" id="GO:0046503">
    <property type="term" value="P:glycerolipid catabolic process"/>
    <property type="evidence" value="ECO:0007669"/>
    <property type="project" value="TreeGrafter"/>
</dbReference>
<evidence type="ECO:0000259" key="1">
    <source>
        <dbReference type="Pfam" id="PF00561"/>
    </source>
</evidence>
<dbReference type="InterPro" id="IPR029058">
    <property type="entry name" value="AB_hydrolase_fold"/>
</dbReference>
<gene>
    <name evidence="2" type="ORF">F8566_04175</name>
</gene>
<dbReference type="InterPro" id="IPR050471">
    <property type="entry name" value="AB_hydrolase"/>
</dbReference>
<proteinExistence type="predicted"/>
<dbReference type="InterPro" id="IPR000073">
    <property type="entry name" value="AB_hydrolase_1"/>
</dbReference>
<dbReference type="PANTHER" id="PTHR43433:SF5">
    <property type="entry name" value="AB HYDROLASE-1 DOMAIN-CONTAINING PROTEIN"/>
    <property type="match status" value="1"/>
</dbReference>
<protein>
    <submittedName>
        <fullName evidence="2">Alpha/beta hydrolase</fullName>
    </submittedName>
</protein>
<dbReference type="Gene3D" id="3.40.50.1820">
    <property type="entry name" value="alpha/beta hydrolase"/>
    <property type="match status" value="1"/>
</dbReference>
<dbReference type="OrthoDB" id="3210164at2"/>
<dbReference type="AlphaFoldDB" id="A0A6H9Z337"/>
<dbReference type="Proteomes" id="UP000468735">
    <property type="component" value="Unassembled WGS sequence"/>
</dbReference>
<accession>A0A6H9Z337</accession>
<dbReference type="RefSeq" id="WP_151558204.1">
    <property type="nucleotide sequence ID" value="NZ_WBMT01000002.1"/>
</dbReference>
<dbReference type="SUPFAM" id="SSF53474">
    <property type="entry name" value="alpha/beta-Hydrolases"/>
    <property type="match status" value="1"/>
</dbReference>
<comment type="caution">
    <text evidence="2">The sequence shown here is derived from an EMBL/GenBank/DDBJ whole genome shotgun (WGS) entry which is preliminary data.</text>
</comment>
<evidence type="ECO:0000313" key="2">
    <source>
        <dbReference type="EMBL" id="KAB2351451.1"/>
    </source>
</evidence>
<keyword evidence="3" id="KW-1185">Reference proteome</keyword>
<name>A0A6H9Z337_9ACTN</name>
<keyword evidence="2" id="KW-0378">Hydrolase</keyword>
<dbReference type="GO" id="GO:0004806">
    <property type="term" value="F:triacylglycerol lipase activity"/>
    <property type="evidence" value="ECO:0007669"/>
    <property type="project" value="TreeGrafter"/>
</dbReference>
<feature type="domain" description="AB hydrolase-1" evidence="1">
    <location>
        <begin position="22"/>
        <end position="128"/>
    </location>
</feature>
<sequence>MPENRLRVPGATLHYEVQGSGPVLVLIPAAFMGASAFEAVVPRLSEEYTVVTYDPRGLARSTVDEPGPMPPEMLADDVRLLIAEVSDGPAYVFGTSNGAINGLSLAARHPEAVRTLVAHEPPVVELLPEREEYRAEGERVMAVHREKGAIAAMQAFMVGAGFAEEEGGEPQPWMLMMEKDIDVFYGRIYPALRGFVPDVAALRAGPAKVVVAGGIESKGETAHRAAAAAAAELGTPLMDFPGDHGSFTADPEAFAQALREALH</sequence>
<evidence type="ECO:0000313" key="3">
    <source>
        <dbReference type="Proteomes" id="UP000468735"/>
    </source>
</evidence>
<dbReference type="PANTHER" id="PTHR43433">
    <property type="entry name" value="HYDROLASE, ALPHA/BETA FOLD FAMILY PROTEIN"/>
    <property type="match status" value="1"/>
</dbReference>
<organism evidence="2 3">
    <name type="scientific">Actinomadura rudentiformis</name>
    <dbReference type="NCBI Taxonomy" id="359158"/>
    <lineage>
        <taxon>Bacteria</taxon>
        <taxon>Bacillati</taxon>
        <taxon>Actinomycetota</taxon>
        <taxon>Actinomycetes</taxon>
        <taxon>Streptosporangiales</taxon>
        <taxon>Thermomonosporaceae</taxon>
        <taxon>Actinomadura</taxon>
    </lineage>
</organism>